<feature type="region of interest" description="Disordered" evidence="5">
    <location>
        <begin position="291"/>
        <end position="323"/>
    </location>
</feature>
<dbReference type="PROSITE" id="PS00775">
    <property type="entry name" value="GLYCOSYL_HYDROL_F3"/>
    <property type="match status" value="1"/>
</dbReference>
<dbReference type="PRINTS" id="PR00133">
    <property type="entry name" value="GLHYDRLASE3"/>
</dbReference>
<keyword evidence="3" id="KW-0119">Carbohydrate metabolism</keyword>
<feature type="compositionally biased region" description="Gly residues" evidence="5">
    <location>
        <begin position="291"/>
        <end position="301"/>
    </location>
</feature>
<dbReference type="SUPFAM" id="SSF52279">
    <property type="entry name" value="Beta-D-glucan exohydrolase, C-terminal domain"/>
    <property type="match status" value="1"/>
</dbReference>
<evidence type="ECO:0000313" key="7">
    <source>
        <dbReference type="EMBL" id="MFC3961042.1"/>
    </source>
</evidence>
<organism evidence="7 8">
    <name type="scientific">Nocardia jiangsuensis</name>
    <dbReference type="NCBI Taxonomy" id="1691563"/>
    <lineage>
        <taxon>Bacteria</taxon>
        <taxon>Bacillati</taxon>
        <taxon>Actinomycetota</taxon>
        <taxon>Actinomycetes</taxon>
        <taxon>Mycobacteriales</taxon>
        <taxon>Nocardiaceae</taxon>
        <taxon>Nocardia</taxon>
    </lineage>
</organism>
<dbReference type="Proteomes" id="UP001595696">
    <property type="component" value="Unassembled WGS sequence"/>
</dbReference>
<dbReference type="PANTHER" id="PTHR42715:SF10">
    <property type="entry name" value="BETA-GLUCOSIDASE"/>
    <property type="match status" value="1"/>
</dbReference>
<dbReference type="InterPro" id="IPR036962">
    <property type="entry name" value="Glyco_hydro_3_N_sf"/>
</dbReference>
<dbReference type="InterPro" id="IPR050288">
    <property type="entry name" value="Cellulose_deg_GH3"/>
</dbReference>
<dbReference type="InterPro" id="IPR013783">
    <property type="entry name" value="Ig-like_fold"/>
</dbReference>
<dbReference type="InterPro" id="IPR026891">
    <property type="entry name" value="Fn3-like"/>
</dbReference>
<gene>
    <name evidence="7" type="ORF">ACFO0B_03460</name>
</gene>
<dbReference type="InterPro" id="IPR001764">
    <property type="entry name" value="Glyco_hydro_3_N"/>
</dbReference>
<evidence type="ECO:0000256" key="2">
    <source>
        <dbReference type="ARBA" id="ARBA00022801"/>
    </source>
</evidence>
<comment type="similarity">
    <text evidence="1 4">Belongs to the glycosyl hydrolase 3 family.</text>
</comment>
<keyword evidence="4" id="KW-0326">Glycosidase</keyword>
<dbReference type="PANTHER" id="PTHR42715">
    <property type="entry name" value="BETA-GLUCOSIDASE"/>
    <property type="match status" value="1"/>
</dbReference>
<feature type="compositionally biased region" description="Low complexity" evidence="5">
    <location>
        <begin position="302"/>
        <end position="311"/>
    </location>
</feature>
<sequence length="766" mass="79749">MASDISDLSLAERAALGSGADFWSTKAIGPVGSLVLTDGPHGVRRQTGATDHLGLAGSEPATCFPPAVALAQSWDPALVRRVGVALGREARALGVDVLLGPGVNIKRDPRGGRNFEYYSEDPSLTGRLGAAWVEGVQSAGVGASLKHFAANNAEHDRMRASSDIDPRPLREIYLRAFAHIVRTARPWTVMCSYNRINGVHAAHDRWLLTDLLRGEWGFDGLVVSDWGAVSDRVASVAAGLDLTMPGGAGAGDEAVVAAVENGSLSAEAVDAAATNVARLVARVRAAQDRGGAGGAAAGAGNGAASSGADAGEPGGGTAQAAGTGDTGVELFADEHHRLAREAAARSIVLLQNDRDLLPLTPGRSIAVLGTFATEPRYQGGGSSHVNPTRLDTPLDEIRALAGEGTVTHHDGTDRDVSTAAAAAADAAVLFLGLAADQESEGFDREHIELPADQLELLAAVVRAQPDTVVVLAHGGVLRLEPVACLAPAVLDGGLLGQAGGGGIADVLFGVVNPSGRLAETVPVRLRDTPAYLNFPGENSHVRYGEGLFVGYRWYDARDMDVCYPFGHGLSYTTFDHTDLTAETAGDGLTVRLTVTNTGTRTGREVVQLYAGVPESQVQRPVRALIGSAVTSELEPGASEQVTIDVAREELAYWETRTDSWVVEPGRYRLWAGASSRDLRAETALELPGDQVRIPITADSTLGEALADPKAAAALAEVFGGMTDSMGDGSAMGMDMMRMIASIPLNRLAGFGMDPDKIRAALDNAGD</sequence>
<dbReference type="EMBL" id="JBHSAX010000003">
    <property type="protein sequence ID" value="MFC3961042.1"/>
    <property type="molecule type" value="Genomic_DNA"/>
</dbReference>
<evidence type="ECO:0000313" key="8">
    <source>
        <dbReference type="Proteomes" id="UP001595696"/>
    </source>
</evidence>
<evidence type="ECO:0000256" key="5">
    <source>
        <dbReference type="SAM" id="MobiDB-lite"/>
    </source>
</evidence>
<evidence type="ECO:0000256" key="1">
    <source>
        <dbReference type="ARBA" id="ARBA00005336"/>
    </source>
</evidence>
<dbReference type="SUPFAM" id="SSF51445">
    <property type="entry name" value="(Trans)glycosidases"/>
    <property type="match status" value="1"/>
</dbReference>
<evidence type="ECO:0000256" key="3">
    <source>
        <dbReference type="ARBA" id="ARBA00023277"/>
    </source>
</evidence>
<dbReference type="InterPro" id="IPR017853">
    <property type="entry name" value="GH"/>
</dbReference>
<dbReference type="GO" id="GO:0016787">
    <property type="term" value="F:hydrolase activity"/>
    <property type="evidence" value="ECO:0007669"/>
    <property type="project" value="UniProtKB-KW"/>
</dbReference>
<dbReference type="Pfam" id="PF00933">
    <property type="entry name" value="Glyco_hydro_3"/>
    <property type="match status" value="1"/>
</dbReference>
<evidence type="ECO:0000259" key="6">
    <source>
        <dbReference type="SMART" id="SM01217"/>
    </source>
</evidence>
<proteinExistence type="inferred from homology"/>
<dbReference type="InterPro" id="IPR036881">
    <property type="entry name" value="Glyco_hydro_3_C_sf"/>
</dbReference>
<name>A0ABV8DNP5_9NOCA</name>
<dbReference type="InterPro" id="IPR002772">
    <property type="entry name" value="Glyco_hydro_3_C"/>
</dbReference>
<keyword evidence="2 4" id="KW-0378">Hydrolase</keyword>
<comment type="caution">
    <text evidence="7">The sequence shown here is derived from an EMBL/GenBank/DDBJ whole genome shotgun (WGS) entry which is preliminary data.</text>
</comment>
<keyword evidence="8" id="KW-1185">Reference proteome</keyword>
<dbReference type="InterPro" id="IPR019800">
    <property type="entry name" value="Glyco_hydro_3_AS"/>
</dbReference>
<dbReference type="Pfam" id="PF14310">
    <property type="entry name" value="Fn3-like"/>
    <property type="match status" value="1"/>
</dbReference>
<dbReference type="Gene3D" id="2.60.40.10">
    <property type="entry name" value="Immunoglobulins"/>
    <property type="match status" value="1"/>
</dbReference>
<dbReference type="Gene3D" id="3.20.20.300">
    <property type="entry name" value="Glycoside hydrolase, family 3, N-terminal domain"/>
    <property type="match status" value="1"/>
</dbReference>
<protein>
    <submittedName>
        <fullName evidence="7">Glycoside hydrolase family 3 C-terminal domain-containing protein</fullName>
    </submittedName>
</protein>
<accession>A0ABV8DNP5</accession>
<feature type="domain" description="Fibronectin type III-like" evidence="6">
    <location>
        <begin position="604"/>
        <end position="675"/>
    </location>
</feature>
<dbReference type="Gene3D" id="3.40.50.1700">
    <property type="entry name" value="Glycoside hydrolase family 3 C-terminal domain"/>
    <property type="match status" value="1"/>
</dbReference>
<dbReference type="Pfam" id="PF01915">
    <property type="entry name" value="Glyco_hydro_3_C"/>
    <property type="match status" value="1"/>
</dbReference>
<dbReference type="RefSeq" id="WP_378610801.1">
    <property type="nucleotide sequence ID" value="NZ_JBHSAX010000003.1"/>
</dbReference>
<evidence type="ECO:0000256" key="4">
    <source>
        <dbReference type="RuleBase" id="RU361161"/>
    </source>
</evidence>
<reference evidence="8" key="1">
    <citation type="journal article" date="2019" name="Int. J. Syst. Evol. Microbiol.">
        <title>The Global Catalogue of Microorganisms (GCM) 10K type strain sequencing project: providing services to taxonomists for standard genome sequencing and annotation.</title>
        <authorList>
            <consortium name="The Broad Institute Genomics Platform"/>
            <consortium name="The Broad Institute Genome Sequencing Center for Infectious Disease"/>
            <person name="Wu L."/>
            <person name="Ma J."/>
        </authorList>
    </citation>
    <scope>NUCLEOTIDE SEQUENCE [LARGE SCALE GENOMIC DNA]</scope>
    <source>
        <strain evidence="8">CGMCC 4.7330</strain>
    </source>
</reference>
<dbReference type="SMART" id="SM01217">
    <property type="entry name" value="Fn3_like"/>
    <property type="match status" value="1"/>
</dbReference>